<dbReference type="Proteomes" id="UP000052982">
    <property type="component" value="Unassembled WGS sequence"/>
</dbReference>
<dbReference type="OrthoDB" id="3528632at2"/>
<evidence type="ECO:0000313" key="3">
    <source>
        <dbReference type="Proteomes" id="UP000052982"/>
    </source>
</evidence>
<comment type="caution">
    <text evidence="2">The sequence shown here is derived from an EMBL/GenBank/DDBJ whole genome shotgun (WGS) entry which is preliminary data.</text>
</comment>
<sequence length="161" mass="17683">MSGTVTIQVSKRILSMGDSSIPLHNIAHTRIVRPEFNLPMASQISLGLIVMGAFLTAGAPPRFDGDIIWVGAVAVLPFGFVQLCRELYIRYRVRILVIGTSGGSAAALSSTDLSLLRRIAQDITQAIDNPHAEFQFTVREFHIGDRINQYGPNATATRYER</sequence>
<reference evidence="2 3" key="1">
    <citation type="submission" date="2015-10" db="EMBL/GenBank/DDBJ databases">
        <title>Draft genome sequence of Streptomyces griseoruber DSM 40281, type strain for the species Streptomyces griseoruber.</title>
        <authorList>
            <person name="Ruckert C."/>
            <person name="Winkler A."/>
            <person name="Kalinowski J."/>
            <person name="Kampfer P."/>
            <person name="Glaeser S."/>
        </authorList>
    </citation>
    <scope>NUCLEOTIDE SEQUENCE [LARGE SCALE GENOMIC DNA]</scope>
    <source>
        <strain evidence="2 3">DSM 40281</strain>
    </source>
</reference>
<keyword evidence="3" id="KW-1185">Reference proteome</keyword>
<dbReference type="EMBL" id="LMWW01000067">
    <property type="protein sequence ID" value="KUN76253.1"/>
    <property type="molecule type" value="Genomic_DNA"/>
</dbReference>
<accession>A0A101SM20</accession>
<keyword evidence="1" id="KW-1133">Transmembrane helix</keyword>
<feature type="transmembrane region" description="Helical" evidence="1">
    <location>
        <begin position="67"/>
        <end position="84"/>
    </location>
</feature>
<dbReference type="STRING" id="1943.AQJ64_38650"/>
<evidence type="ECO:0000256" key="1">
    <source>
        <dbReference type="SAM" id="Phobius"/>
    </source>
</evidence>
<dbReference type="Pfam" id="PF19744">
    <property type="entry name" value="DUF6232"/>
    <property type="match status" value="1"/>
</dbReference>
<proteinExistence type="predicted"/>
<keyword evidence="1" id="KW-0812">Transmembrane</keyword>
<evidence type="ECO:0000313" key="2">
    <source>
        <dbReference type="EMBL" id="KUN76253.1"/>
    </source>
</evidence>
<protein>
    <submittedName>
        <fullName evidence="2">Uncharacterized protein</fullName>
    </submittedName>
</protein>
<gene>
    <name evidence="2" type="ORF">AQJ64_38650</name>
</gene>
<feature type="transmembrane region" description="Helical" evidence="1">
    <location>
        <begin position="36"/>
        <end position="55"/>
    </location>
</feature>
<keyword evidence="1" id="KW-0472">Membrane</keyword>
<dbReference type="RefSeq" id="WP_055632182.1">
    <property type="nucleotide sequence ID" value="NZ_JBIRRP010000021.1"/>
</dbReference>
<dbReference type="InterPro" id="IPR045629">
    <property type="entry name" value="DUF6232"/>
</dbReference>
<name>A0A101SM20_9ACTN</name>
<organism evidence="2 3">
    <name type="scientific">Streptomyces griseoruber</name>
    <dbReference type="NCBI Taxonomy" id="1943"/>
    <lineage>
        <taxon>Bacteria</taxon>
        <taxon>Bacillati</taxon>
        <taxon>Actinomycetota</taxon>
        <taxon>Actinomycetes</taxon>
        <taxon>Kitasatosporales</taxon>
        <taxon>Streptomycetaceae</taxon>
        <taxon>Streptomyces</taxon>
    </lineage>
</organism>
<dbReference type="AlphaFoldDB" id="A0A101SM20"/>